<reference evidence="1" key="1">
    <citation type="journal article" date="2023" name="Plant J.">
        <title>Genome sequences and population genomics provide insights into the demographic history, inbreeding, and mutation load of two 'living fossil' tree species of Dipteronia.</title>
        <authorList>
            <person name="Feng Y."/>
            <person name="Comes H.P."/>
            <person name="Chen J."/>
            <person name="Zhu S."/>
            <person name="Lu R."/>
            <person name="Zhang X."/>
            <person name="Li P."/>
            <person name="Qiu J."/>
            <person name="Olsen K.M."/>
            <person name="Qiu Y."/>
        </authorList>
    </citation>
    <scope>NUCLEOTIDE SEQUENCE</scope>
    <source>
        <strain evidence="1">KIB01</strain>
    </source>
</reference>
<dbReference type="EMBL" id="JANJYI010000008">
    <property type="protein sequence ID" value="KAK2639853.1"/>
    <property type="molecule type" value="Genomic_DNA"/>
</dbReference>
<evidence type="ECO:0000313" key="2">
    <source>
        <dbReference type="Proteomes" id="UP001280121"/>
    </source>
</evidence>
<evidence type="ECO:0000313" key="1">
    <source>
        <dbReference type="EMBL" id="KAK2639853.1"/>
    </source>
</evidence>
<sequence length="128" mass="14354">MTKGKRHRLIDSAESKETKLKGNRYSNISQLRGYNNWFSVDSVGNSGGDRNSKLFHARATARRKKNFISSLIDRNGRVQDSDEGLASTVRDFYSALFLSSRPSTQDTLEASKAIRVEVGKVISKITQK</sequence>
<organism evidence="1 2">
    <name type="scientific">Dipteronia dyeriana</name>
    <dbReference type="NCBI Taxonomy" id="168575"/>
    <lineage>
        <taxon>Eukaryota</taxon>
        <taxon>Viridiplantae</taxon>
        <taxon>Streptophyta</taxon>
        <taxon>Embryophyta</taxon>
        <taxon>Tracheophyta</taxon>
        <taxon>Spermatophyta</taxon>
        <taxon>Magnoliopsida</taxon>
        <taxon>eudicotyledons</taxon>
        <taxon>Gunneridae</taxon>
        <taxon>Pentapetalae</taxon>
        <taxon>rosids</taxon>
        <taxon>malvids</taxon>
        <taxon>Sapindales</taxon>
        <taxon>Sapindaceae</taxon>
        <taxon>Hippocastanoideae</taxon>
        <taxon>Acereae</taxon>
        <taxon>Dipteronia</taxon>
    </lineage>
</organism>
<accession>A0AAD9TPY4</accession>
<gene>
    <name evidence="1" type="ORF">Ddye_027648</name>
</gene>
<dbReference type="Proteomes" id="UP001280121">
    <property type="component" value="Unassembled WGS sequence"/>
</dbReference>
<proteinExistence type="predicted"/>
<protein>
    <submittedName>
        <fullName evidence="1">Uncharacterized protein</fullName>
    </submittedName>
</protein>
<name>A0AAD9TPY4_9ROSI</name>
<dbReference type="AlphaFoldDB" id="A0AAD9TPY4"/>
<keyword evidence="2" id="KW-1185">Reference proteome</keyword>
<comment type="caution">
    <text evidence="1">The sequence shown here is derived from an EMBL/GenBank/DDBJ whole genome shotgun (WGS) entry which is preliminary data.</text>
</comment>